<feature type="binding site" evidence="10">
    <location>
        <begin position="147"/>
        <end position="149"/>
    </location>
    <ligand>
        <name>2-[(2R,5Z)-2-carboxy-4-methylthiazol-5(2H)-ylidene]ethyl phosphate</name>
        <dbReference type="ChEBI" id="CHEBI:62899"/>
    </ligand>
</feature>
<dbReference type="CDD" id="cd00564">
    <property type="entry name" value="TMP_TenI"/>
    <property type="match status" value="1"/>
</dbReference>
<dbReference type="InterPro" id="IPR034291">
    <property type="entry name" value="TMP_synthase"/>
</dbReference>
<dbReference type="GO" id="GO:0004789">
    <property type="term" value="F:thiamine-phosphate diphosphorylase activity"/>
    <property type="evidence" value="ECO:0007669"/>
    <property type="project" value="UniProtKB-UniRule"/>
</dbReference>
<dbReference type="PANTHER" id="PTHR20857">
    <property type="entry name" value="THIAMINE-PHOSPHATE PYROPHOSPHORYLASE"/>
    <property type="match status" value="1"/>
</dbReference>
<evidence type="ECO:0000256" key="5">
    <source>
        <dbReference type="ARBA" id="ARBA00022842"/>
    </source>
</evidence>
<keyword evidence="6 10" id="KW-0784">Thiamine biosynthesis</keyword>
<dbReference type="InterPro" id="IPR036206">
    <property type="entry name" value="ThiamineP_synth_sf"/>
</dbReference>
<dbReference type="Pfam" id="PF02581">
    <property type="entry name" value="TMP-TENI"/>
    <property type="match status" value="1"/>
</dbReference>
<organism evidence="12 13">
    <name type="scientific">Corynebacterium kroppenstedtii</name>
    <dbReference type="NCBI Taxonomy" id="161879"/>
    <lineage>
        <taxon>Bacteria</taxon>
        <taxon>Bacillati</taxon>
        <taxon>Actinomycetota</taxon>
        <taxon>Actinomycetes</taxon>
        <taxon>Mycobacteriales</taxon>
        <taxon>Corynebacteriaceae</taxon>
        <taxon>Corynebacterium</taxon>
    </lineage>
</organism>
<feature type="binding site" evidence="10">
    <location>
        <position position="71"/>
    </location>
    <ligand>
        <name>4-amino-2-methyl-5-(diphosphooxymethyl)pyrimidine</name>
        <dbReference type="ChEBI" id="CHEBI:57841"/>
    </ligand>
</feature>
<evidence type="ECO:0000256" key="7">
    <source>
        <dbReference type="ARBA" id="ARBA00047334"/>
    </source>
</evidence>
<dbReference type="Proteomes" id="UP000249432">
    <property type="component" value="Unassembled WGS sequence"/>
</dbReference>
<dbReference type="EMBL" id="QFRA01000002">
    <property type="protein sequence ID" value="PZR06527.1"/>
    <property type="molecule type" value="Genomic_DNA"/>
</dbReference>
<gene>
    <name evidence="10" type="primary">thiE</name>
    <name evidence="12" type="ORF">DI525_01815</name>
</gene>
<comment type="catalytic activity">
    <reaction evidence="7 10">
        <text>4-methyl-5-(2-phosphooxyethyl)-thiazole + 4-amino-2-methyl-5-(diphosphooxymethyl)pyrimidine + H(+) = thiamine phosphate + diphosphate</text>
        <dbReference type="Rhea" id="RHEA:22328"/>
        <dbReference type="ChEBI" id="CHEBI:15378"/>
        <dbReference type="ChEBI" id="CHEBI:33019"/>
        <dbReference type="ChEBI" id="CHEBI:37575"/>
        <dbReference type="ChEBI" id="CHEBI:57841"/>
        <dbReference type="ChEBI" id="CHEBI:58296"/>
        <dbReference type="EC" id="2.5.1.3"/>
    </reaction>
</comment>
<dbReference type="InterPro" id="IPR013785">
    <property type="entry name" value="Aldolase_TIM"/>
</dbReference>
<dbReference type="NCBIfam" id="NF000741">
    <property type="entry name" value="PRK00043.3-5"/>
    <property type="match status" value="1"/>
</dbReference>
<feature type="binding site" evidence="10">
    <location>
        <position position="96"/>
    </location>
    <ligand>
        <name>Mg(2+)</name>
        <dbReference type="ChEBI" id="CHEBI:18420"/>
    </ligand>
</feature>
<dbReference type="PANTHER" id="PTHR20857:SF15">
    <property type="entry name" value="THIAMINE-PHOSPHATE SYNTHASE"/>
    <property type="match status" value="1"/>
</dbReference>
<feature type="binding site" evidence="10">
    <location>
        <position position="150"/>
    </location>
    <ligand>
        <name>4-amino-2-methyl-5-(diphosphooxymethyl)pyrimidine</name>
        <dbReference type="ChEBI" id="CHEBI:57841"/>
    </ligand>
</feature>
<dbReference type="HAMAP" id="MF_00097">
    <property type="entry name" value="TMP_synthase"/>
    <property type="match status" value="1"/>
</dbReference>
<comment type="cofactor">
    <cofactor evidence="10">
        <name>Mg(2+)</name>
        <dbReference type="ChEBI" id="CHEBI:18420"/>
    </cofactor>
    <text evidence="10">Binds 1 Mg(2+) ion per subunit.</text>
</comment>
<evidence type="ECO:0000259" key="11">
    <source>
        <dbReference type="Pfam" id="PF02581"/>
    </source>
</evidence>
<keyword evidence="3 10" id="KW-0808">Transferase</keyword>
<evidence type="ECO:0000256" key="1">
    <source>
        <dbReference type="ARBA" id="ARBA00003814"/>
    </source>
</evidence>
<feature type="domain" description="Thiamine phosphate synthase/TenI" evidence="11">
    <location>
        <begin position="10"/>
        <end position="201"/>
    </location>
</feature>
<dbReference type="AlphaFoldDB" id="A0A2W5SXQ0"/>
<protein>
    <recommendedName>
        <fullName evidence="10">Thiamine-phosphate synthase</fullName>
        <shortName evidence="10">TP synthase</shortName>
        <shortName evidence="10">TPS</shortName>
        <ecNumber evidence="10">2.5.1.3</ecNumber>
    </recommendedName>
    <alternativeName>
        <fullName evidence="10">Thiamine-phosphate pyrophosphorylase</fullName>
        <shortName evidence="10">TMP pyrophosphorylase</shortName>
        <shortName evidence="10">TMP-PPase</shortName>
    </alternativeName>
</protein>
<dbReference type="GO" id="GO:0009229">
    <property type="term" value="P:thiamine diphosphate biosynthetic process"/>
    <property type="evidence" value="ECO:0007669"/>
    <property type="project" value="UniProtKB-UniRule"/>
</dbReference>
<dbReference type="UniPathway" id="UPA00060">
    <property type="reaction ID" value="UER00141"/>
</dbReference>
<dbReference type="InterPro" id="IPR022998">
    <property type="entry name" value="ThiamineP_synth_TenI"/>
</dbReference>
<feature type="binding site" evidence="10">
    <location>
        <begin position="37"/>
        <end position="41"/>
    </location>
    <ligand>
        <name>4-amino-2-methyl-5-(diphosphooxymethyl)pyrimidine</name>
        <dbReference type="ChEBI" id="CHEBI:57841"/>
    </ligand>
</feature>
<keyword evidence="4 10" id="KW-0479">Metal-binding</keyword>
<dbReference type="SUPFAM" id="SSF51391">
    <property type="entry name" value="Thiamin phosphate synthase"/>
    <property type="match status" value="1"/>
</dbReference>
<dbReference type="GO" id="GO:0000287">
    <property type="term" value="F:magnesium ion binding"/>
    <property type="evidence" value="ECO:0007669"/>
    <property type="project" value="UniProtKB-UniRule"/>
</dbReference>
<dbReference type="Gene3D" id="3.20.20.70">
    <property type="entry name" value="Aldolase class I"/>
    <property type="match status" value="1"/>
</dbReference>
<proteinExistence type="inferred from homology"/>
<feature type="binding site" evidence="10">
    <location>
        <position position="72"/>
    </location>
    <ligand>
        <name>Mg(2+)</name>
        <dbReference type="ChEBI" id="CHEBI:18420"/>
    </ligand>
</feature>
<evidence type="ECO:0000313" key="12">
    <source>
        <dbReference type="EMBL" id="PZR06527.1"/>
    </source>
</evidence>
<evidence type="ECO:0000256" key="9">
    <source>
        <dbReference type="ARBA" id="ARBA00047883"/>
    </source>
</evidence>
<dbReference type="RefSeq" id="WP_303734089.1">
    <property type="nucleotide sequence ID" value="NZ_CAKZHK010000007.1"/>
</dbReference>
<comment type="pathway">
    <text evidence="2 10">Cofactor biosynthesis; thiamine diphosphate biosynthesis; thiamine phosphate from 4-amino-2-methyl-5-diphosphomethylpyrimidine and 4-methyl-5-(2-phosphoethyl)-thiazole: step 1/1.</text>
</comment>
<comment type="similarity">
    <text evidence="10">Belongs to the thiamine-phosphate synthase family.</text>
</comment>
<comment type="function">
    <text evidence="1 10">Condenses 4-methyl-5-(beta-hydroxyethyl)thiazole monophosphate (THZ-P) and 2-methyl-4-amino-5-hydroxymethyl pyrimidine pyrophosphate (HMP-PP) to form thiamine monophosphate (TMP).</text>
</comment>
<evidence type="ECO:0000256" key="4">
    <source>
        <dbReference type="ARBA" id="ARBA00022723"/>
    </source>
</evidence>
<evidence type="ECO:0000256" key="10">
    <source>
        <dbReference type="HAMAP-Rule" id="MF_00097"/>
    </source>
</evidence>
<dbReference type="NCBIfam" id="NF000740">
    <property type="entry name" value="PRK00043.3-4"/>
    <property type="match status" value="1"/>
</dbReference>
<reference evidence="12 13" key="1">
    <citation type="submission" date="2017-08" db="EMBL/GenBank/DDBJ databases">
        <title>Infants hospitalized years apart are colonized by the same room-sourced microbial strains.</title>
        <authorList>
            <person name="Brooks B."/>
            <person name="Olm M.R."/>
            <person name="Firek B.A."/>
            <person name="Baker R."/>
            <person name="Thomas B.C."/>
            <person name="Morowitz M.J."/>
            <person name="Banfield J.F."/>
        </authorList>
    </citation>
    <scope>NUCLEOTIDE SEQUENCE [LARGE SCALE GENOMIC DNA]</scope>
    <source>
        <strain evidence="12">S2_003_000_R1_3</strain>
    </source>
</reference>
<feature type="binding site" evidence="10">
    <location>
        <position position="115"/>
    </location>
    <ligand>
        <name>4-amino-2-methyl-5-(diphosphooxymethyl)pyrimidine</name>
        <dbReference type="ChEBI" id="CHEBI:57841"/>
    </ligand>
</feature>
<evidence type="ECO:0000256" key="2">
    <source>
        <dbReference type="ARBA" id="ARBA00005165"/>
    </source>
</evidence>
<name>A0A2W5SXQ0_9CORY</name>
<comment type="caution">
    <text evidence="12">The sequence shown here is derived from an EMBL/GenBank/DDBJ whole genome shotgun (WGS) entry which is preliminary data.</text>
</comment>
<sequence>MAPTDTDFRLYLVTSGTDRHTVDTAAKVAAAGAGVVQVRAKDLSTRDLLSLVTECATAVHRANPQTKVVVDDRADVAYAARRTGAPVNGVHLGQDDLPPDAARDMLGPDALIGLTTGTLPLVEAAEEFHQSHPGVIDYIGAGPFRPTPTKDSGRAPIGVEGYRPLVTATSLPVVAIGDVTPDDVAALSATGIAGCAMVRALMHADKPGELARRALESFGSE</sequence>
<evidence type="ECO:0000256" key="6">
    <source>
        <dbReference type="ARBA" id="ARBA00022977"/>
    </source>
</evidence>
<evidence type="ECO:0000313" key="13">
    <source>
        <dbReference type="Proteomes" id="UP000249432"/>
    </source>
</evidence>
<comment type="catalytic activity">
    <reaction evidence="9 10">
        <text>2-[(2R,5Z)-2-carboxy-4-methylthiazol-5(2H)-ylidene]ethyl phosphate + 4-amino-2-methyl-5-(diphosphooxymethyl)pyrimidine + 2 H(+) = thiamine phosphate + CO2 + diphosphate</text>
        <dbReference type="Rhea" id="RHEA:47844"/>
        <dbReference type="ChEBI" id="CHEBI:15378"/>
        <dbReference type="ChEBI" id="CHEBI:16526"/>
        <dbReference type="ChEBI" id="CHEBI:33019"/>
        <dbReference type="ChEBI" id="CHEBI:37575"/>
        <dbReference type="ChEBI" id="CHEBI:57841"/>
        <dbReference type="ChEBI" id="CHEBI:62899"/>
        <dbReference type="EC" id="2.5.1.3"/>
    </reaction>
</comment>
<dbReference type="EC" id="2.5.1.3" evidence="10"/>
<accession>A0A2W5SXQ0</accession>
<dbReference type="GO" id="GO:0005737">
    <property type="term" value="C:cytoplasm"/>
    <property type="evidence" value="ECO:0007669"/>
    <property type="project" value="TreeGrafter"/>
</dbReference>
<keyword evidence="5 10" id="KW-0460">Magnesium</keyword>
<dbReference type="GO" id="GO:0009228">
    <property type="term" value="P:thiamine biosynthetic process"/>
    <property type="evidence" value="ECO:0007669"/>
    <property type="project" value="UniProtKB-KW"/>
</dbReference>
<comment type="caution">
    <text evidence="10">Lacks conserved residue(s) required for the propagation of feature annotation.</text>
</comment>
<evidence type="ECO:0000256" key="8">
    <source>
        <dbReference type="ARBA" id="ARBA00047851"/>
    </source>
</evidence>
<evidence type="ECO:0000256" key="3">
    <source>
        <dbReference type="ARBA" id="ARBA00022679"/>
    </source>
</evidence>
<comment type="catalytic activity">
    <reaction evidence="8 10">
        <text>2-(2-carboxy-4-methylthiazol-5-yl)ethyl phosphate + 4-amino-2-methyl-5-(diphosphooxymethyl)pyrimidine + 2 H(+) = thiamine phosphate + CO2 + diphosphate</text>
        <dbReference type="Rhea" id="RHEA:47848"/>
        <dbReference type="ChEBI" id="CHEBI:15378"/>
        <dbReference type="ChEBI" id="CHEBI:16526"/>
        <dbReference type="ChEBI" id="CHEBI:33019"/>
        <dbReference type="ChEBI" id="CHEBI:37575"/>
        <dbReference type="ChEBI" id="CHEBI:57841"/>
        <dbReference type="ChEBI" id="CHEBI:62890"/>
        <dbReference type="EC" id="2.5.1.3"/>
    </reaction>
</comment>